<evidence type="ECO:0000256" key="6">
    <source>
        <dbReference type="SAM" id="MobiDB-lite"/>
    </source>
</evidence>
<organism evidence="9 10">
    <name type="scientific">Torulaspora globosa</name>
    <dbReference type="NCBI Taxonomy" id="48254"/>
    <lineage>
        <taxon>Eukaryota</taxon>
        <taxon>Fungi</taxon>
        <taxon>Dikarya</taxon>
        <taxon>Ascomycota</taxon>
        <taxon>Saccharomycotina</taxon>
        <taxon>Saccharomycetes</taxon>
        <taxon>Saccharomycetales</taxon>
        <taxon>Saccharomycetaceae</taxon>
        <taxon>Torulaspora</taxon>
    </lineage>
</organism>
<evidence type="ECO:0000313" key="9">
    <source>
        <dbReference type="EMBL" id="QLQ80432.1"/>
    </source>
</evidence>
<keyword evidence="10" id="KW-1185">Reference proteome</keyword>
<feature type="domain" description="Origin recognition complex subunit 2 RecA-like" evidence="7">
    <location>
        <begin position="246"/>
        <end position="439"/>
    </location>
</feature>
<protein>
    <recommendedName>
        <fullName evidence="5">Origin recognition complex subunit 2</fullName>
    </recommendedName>
</protein>
<feature type="domain" description="Origin recognition complex subunit 2 winged-helix" evidence="8">
    <location>
        <begin position="513"/>
        <end position="571"/>
    </location>
</feature>
<comment type="similarity">
    <text evidence="2 5">Belongs to the ORC2 family.</text>
</comment>
<gene>
    <name evidence="9" type="ORF">HG537_0D04320</name>
</gene>
<dbReference type="Pfam" id="PF04084">
    <property type="entry name" value="RecA-like_ORC2"/>
    <property type="match status" value="1"/>
</dbReference>
<dbReference type="OrthoDB" id="346673at2759"/>
<dbReference type="Proteomes" id="UP000510647">
    <property type="component" value="Chromosome 4"/>
</dbReference>
<dbReference type="GO" id="GO:0003688">
    <property type="term" value="F:DNA replication origin binding"/>
    <property type="evidence" value="ECO:0007669"/>
    <property type="project" value="UniProtKB-UniRule"/>
</dbReference>
<evidence type="ECO:0000256" key="5">
    <source>
        <dbReference type="RuleBase" id="RU368084"/>
    </source>
</evidence>
<evidence type="ECO:0000256" key="3">
    <source>
        <dbReference type="ARBA" id="ARBA00022705"/>
    </source>
</evidence>
<name>A0A7H9HVM2_9SACH</name>
<feature type="region of interest" description="Disordered" evidence="6">
    <location>
        <begin position="1"/>
        <end position="53"/>
    </location>
</feature>
<feature type="compositionally biased region" description="Low complexity" evidence="6">
    <location>
        <begin position="103"/>
        <end position="113"/>
    </location>
</feature>
<evidence type="ECO:0000256" key="1">
    <source>
        <dbReference type="ARBA" id="ARBA00004123"/>
    </source>
</evidence>
<evidence type="ECO:0000259" key="7">
    <source>
        <dbReference type="Pfam" id="PF04084"/>
    </source>
</evidence>
<dbReference type="InterPro" id="IPR056772">
    <property type="entry name" value="RecA-like_ORC2"/>
</dbReference>
<dbReference type="GO" id="GO:0005664">
    <property type="term" value="C:nuclear origin of replication recognition complex"/>
    <property type="evidence" value="ECO:0007669"/>
    <property type="project" value="UniProtKB-UniRule"/>
</dbReference>
<comment type="function">
    <text evidence="5">Component of the origin recognition complex (ORC) that binds origins of replication. DNA-binding is ATP-dependent. ORC is required to assemble the pre-replication complex necessary to initiate DNA replication.</text>
</comment>
<dbReference type="EMBL" id="CP059270">
    <property type="protein sequence ID" value="QLQ80432.1"/>
    <property type="molecule type" value="Genomic_DNA"/>
</dbReference>
<sequence length="583" mass="67225">MGNDADGTDIVTHNDILSSPSKRVATDLVRTNGTGPQTPSKDLQKRRREVNRKSLLEKIQKSVKREEEDERVEQDHVELRNGKRRRVASEIETKLEVPERVRSPSPSRLPSEPFDVDVKLTDPLSTPSKKTVKSKTFEHDFTSPLKKVILDNLEEYKNTVTSQSLKLSRNFTPTPLPTNKERFRQHSERSVSSFFDTYEGYFDQRKAVRGSKKSKNTMSMATELTREEFALISNVFHGYLHREARSELFEIQKKMFPQFWLELLQGFSLLFYGMGSKREFIEKFAFEYLVPRLAYSQMEKHHETNPESSLDVNDYNIPCIVINGYNPTCNYRDVFKDISAAILPEELSRNETKYWGNHVLLHIQKMIEIYKHEPPDIKVVIIVHNLDGPSLRKDSFQTMLCYLALIRQVAIIGSTDHIYAPILWDNFKAQNYNFVFHDVTNYEPFTVESSFRDVMRMGKNDTASGAEGAKYVLQSLTINSKKMYKLLVETQITNMEKTSNTKGKIAPTKRGIPTMGVEFKQFLHLCAAEFIASNELSLRSMLTEFVEHKMASVSKNPAGTEHIWVPYNYSEMTKLLNGPLKEI</sequence>
<comment type="subcellular location">
    <subcellularLocation>
        <location evidence="1 5">Nucleus</location>
    </subcellularLocation>
</comment>
<feature type="region of interest" description="Disordered" evidence="6">
    <location>
        <begin position="96"/>
        <end position="131"/>
    </location>
</feature>
<keyword evidence="4 5" id="KW-0539">Nucleus</keyword>
<evidence type="ECO:0000313" key="10">
    <source>
        <dbReference type="Proteomes" id="UP000510647"/>
    </source>
</evidence>
<dbReference type="PANTHER" id="PTHR14052:SF0">
    <property type="entry name" value="ORIGIN RECOGNITION COMPLEX SUBUNIT 2"/>
    <property type="match status" value="1"/>
</dbReference>
<dbReference type="Pfam" id="PF24882">
    <property type="entry name" value="WHD_ORC2"/>
    <property type="match status" value="1"/>
</dbReference>
<evidence type="ECO:0000259" key="8">
    <source>
        <dbReference type="Pfam" id="PF24882"/>
    </source>
</evidence>
<feature type="compositionally biased region" description="Polar residues" evidence="6">
    <location>
        <begin position="29"/>
        <end position="41"/>
    </location>
</feature>
<dbReference type="AlphaFoldDB" id="A0A7H9HVM2"/>
<dbReference type="PANTHER" id="PTHR14052">
    <property type="entry name" value="ORIGIN RECOGNITION COMPLEX SUBUNIT 2"/>
    <property type="match status" value="1"/>
</dbReference>
<dbReference type="InterPro" id="IPR007220">
    <property type="entry name" value="ORC2"/>
</dbReference>
<comment type="subunit">
    <text evidence="5">Component of the origin recognition complex (ORC).</text>
</comment>
<dbReference type="GO" id="GO:0006260">
    <property type="term" value="P:DNA replication"/>
    <property type="evidence" value="ECO:0007669"/>
    <property type="project" value="UniProtKB-UniRule"/>
</dbReference>
<evidence type="ECO:0000256" key="2">
    <source>
        <dbReference type="ARBA" id="ARBA00007421"/>
    </source>
</evidence>
<accession>A0A7H9HVM2</accession>
<evidence type="ECO:0000256" key="4">
    <source>
        <dbReference type="ARBA" id="ARBA00023242"/>
    </source>
</evidence>
<reference evidence="9 10" key="1">
    <citation type="submission" date="2020-06" db="EMBL/GenBank/DDBJ databases">
        <title>The yeast mating-type switching endonuclease HO is a domesticated member of an unorthodox homing genetic element family.</title>
        <authorList>
            <person name="Coughlan A.Y."/>
            <person name="Lombardi L."/>
            <person name="Braun-Galleani S."/>
            <person name="Martos A.R."/>
            <person name="Galeote V."/>
            <person name="Bigey F."/>
            <person name="Dequin S."/>
            <person name="Byrne K.P."/>
            <person name="Wolfe K.H."/>
        </authorList>
    </citation>
    <scope>NUCLEOTIDE SEQUENCE [LARGE SCALE GENOMIC DNA]</scope>
    <source>
        <strain evidence="9 10">CBS2947</strain>
    </source>
</reference>
<proteinExistence type="inferred from homology"/>
<dbReference type="InterPro" id="IPR056773">
    <property type="entry name" value="WHD_ORC2"/>
</dbReference>
<keyword evidence="3 5" id="KW-0235">DNA replication</keyword>